<dbReference type="AlphaFoldDB" id="A0A9W8MR85"/>
<dbReference type="InterPro" id="IPR019410">
    <property type="entry name" value="Methyltransf_16"/>
</dbReference>
<dbReference type="Gene3D" id="3.40.50.150">
    <property type="entry name" value="Vaccinia Virus protein VP39"/>
    <property type="match status" value="1"/>
</dbReference>
<dbReference type="SUPFAM" id="SSF53335">
    <property type="entry name" value="S-adenosyl-L-methionine-dependent methyltransferases"/>
    <property type="match status" value="1"/>
</dbReference>
<evidence type="ECO:0000313" key="1">
    <source>
        <dbReference type="EMBL" id="KAJ3499565.1"/>
    </source>
</evidence>
<reference evidence="1" key="1">
    <citation type="submission" date="2022-07" db="EMBL/GenBank/DDBJ databases">
        <title>Genome Sequence of Agrocybe chaxingu.</title>
        <authorList>
            <person name="Buettner E."/>
        </authorList>
    </citation>
    <scope>NUCLEOTIDE SEQUENCE</scope>
    <source>
        <strain evidence="1">MP-N11</strain>
    </source>
</reference>
<dbReference type="OrthoDB" id="194386at2759"/>
<dbReference type="InterPro" id="IPR029063">
    <property type="entry name" value="SAM-dependent_MTases_sf"/>
</dbReference>
<proteinExistence type="predicted"/>
<dbReference type="EMBL" id="JANKHO010001736">
    <property type="protein sequence ID" value="KAJ3499565.1"/>
    <property type="molecule type" value="Genomic_DNA"/>
</dbReference>
<sequence>MSSQPAHLTKHVPRLDYALPSAVLSLAQLADGVSNGTALWLGGQCLAMYLHQIHAKFSTPTSRRAVELGSGIGLTALALSSLGWDVLATDIPHVIDAVLAKNITNNLSALPPRSGIVQVRQLDWSVPPSDWTWDHESAIASHSVLPPSTASPSVLLRPPFDLIISADTVYAADLVDPMLRTLHALSTLSASTAHCPTVLLCIERRDPLLVDRLLSDAKDKWNFAVERVQHRKLVKAVEKGAAGWAKSDWDGVELWKLKLRVS</sequence>
<dbReference type="Proteomes" id="UP001148786">
    <property type="component" value="Unassembled WGS sequence"/>
</dbReference>
<dbReference type="Pfam" id="PF10294">
    <property type="entry name" value="Methyltransf_16"/>
    <property type="match status" value="1"/>
</dbReference>
<dbReference type="PANTHER" id="PTHR14614">
    <property type="entry name" value="HEPATOCELLULAR CARCINOMA-ASSOCIATED ANTIGEN"/>
    <property type="match status" value="1"/>
</dbReference>
<organism evidence="1 2">
    <name type="scientific">Agrocybe chaxingu</name>
    <dbReference type="NCBI Taxonomy" id="84603"/>
    <lineage>
        <taxon>Eukaryota</taxon>
        <taxon>Fungi</taxon>
        <taxon>Dikarya</taxon>
        <taxon>Basidiomycota</taxon>
        <taxon>Agaricomycotina</taxon>
        <taxon>Agaricomycetes</taxon>
        <taxon>Agaricomycetidae</taxon>
        <taxon>Agaricales</taxon>
        <taxon>Agaricineae</taxon>
        <taxon>Strophariaceae</taxon>
        <taxon>Agrocybe</taxon>
    </lineage>
</organism>
<protein>
    <submittedName>
        <fullName evidence="1">Uncharacterized protein</fullName>
    </submittedName>
</protein>
<evidence type="ECO:0000313" key="2">
    <source>
        <dbReference type="Proteomes" id="UP001148786"/>
    </source>
</evidence>
<name>A0A9W8MR85_9AGAR</name>
<gene>
    <name evidence="1" type="ORF">NLJ89_g10088</name>
</gene>
<dbReference type="GO" id="GO:0008757">
    <property type="term" value="F:S-adenosylmethionine-dependent methyltransferase activity"/>
    <property type="evidence" value="ECO:0007669"/>
    <property type="project" value="UniProtKB-ARBA"/>
</dbReference>
<comment type="caution">
    <text evidence="1">The sequence shown here is derived from an EMBL/GenBank/DDBJ whole genome shotgun (WGS) entry which is preliminary data.</text>
</comment>
<dbReference type="GO" id="GO:0005634">
    <property type="term" value="C:nucleus"/>
    <property type="evidence" value="ECO:0007669"/>
    <property type="project" value="TreeGrafter"/>
</dbReference>
<dbReference type="PANTHER" id="PTHR14614:SF162">
    <property type="entry name" value="EXPRESSED PROTEIN"/>
    <property type="match status" value="1"/>
</dbReference>
<dbReference type="GO" id="GO:0005737">
    <property type="term" value="C:cytoplasm"/>
    <property type="evidence" value="ECO:0007669"/>
    <property type="project" value="TreeGrafter"/>
</dbReference>
<accession>A0A9W8MR85</accession>
<keyword evidence="2" id="KW-1185">Reference proteome</keyword>